<feature type="transmembrane region" description="Helical" evidence="6">
    <location>
        <begin position="156"/>
        <end position="180"/>
    </location>
</feature>
<feature type="region of interest" description="Disordered" evidence="5">
    <location>
        <begin position="1"/>
        <end position="24"/>
    </location>
</feature>
<dbReference type="HOGENOM" id="CLU_769965_0_0_1"/>
<evidence type="ECO:0000256" key="5">
    <source>
        <dbReference type="SAM" id="MobiDB-lite"/>
    </source>
</evidence>
<dbReference type="GO" id="GO:0016020">
    <property type="term" value="C:membrane"/>
    <property type="evidence" value="ECO:0007669"/>
    <property type="project" value="UniProtKB-SubCell"/>
</dbReference>
<accession>R7UL96</accession>
<dbReference type="Gene3D" id="1.20.140.150">
    <property type="match status" value="1"/>
</dbReference>
<evidence type="ECO:0000256" key="4">
    <source>
        <dbReference type="ARBA" id="ARBA00023136"/>
    </source>
</evidence>
<feature type="transmembrane region" description="Helical" evidence="6">
    <location>
        <begin position="200"/>
        <end position="221"/>
    </location>
</feature>
<protein>
    <submittedName>
        <fullName evidence="7 8">Uncharacterized protein</fullName>
    </submittedName>
</protein>
<dbReference type="AlphaFoldDB" id="R7UL96"/>
<sequence length="360" mass="40049">MQIGLNDVTMTSTGTTSPSREEEEDDGELFYPIVKWLSKSRSFWCFRDGSFGLWSSLVLLIVDIMLISASVGSTEWGKIESSHESDESVVRYQGLWMLCHSLSGCTTMKPDAITAAMRTCQAFAVMTLTSLLVSIITTPIFALVPSSRKNITLKRCVLLSRSMICLLLTLLVSIFASFWYKPNFTSKEYKRTLDVGFDLAISGIVFEVIGSFLLVIQCYYMKIESREELLRSAEATLGGQRSSSKLGLTNEEHYNVSYGPPPSHVTNPAMSSSHDAYEDIQRLRSAIARNRSSYASSVHSEYNEPAWQGVKPKTGQNRAVISMPYVATAETPVAPARAKRKARYDEPVQVHCDPGQDTEI</sequence>
<dbReference type="EnsemblMetazoa" id="CapteT223521">
    <property type="protein sequence ID" value="CapteP223521"/>
    <property type="gene ID" value="CapteG223521"/>
</dbReference>
<proteinExistence type="predicted"/>
<evidence type="ECO:0000256" key="1">
    <source>
        <dbReference type="ARBA" id="ARBA00004141"/>
    </source>
</evidence>
<dbReference type="Pfam" id="PF00822">
    <property type="entry name" value="PMP22_Claudin"/>
    <property type="match status" value="1"/>
</dbReference>
<name>R7UL96_CAPTE</name>
<reference evidence="8" key="3">
    <citation type="submission" date="2015-06" db="UniProtKB">
        <authorList>
            <consortium name="EnsemblMetazoa"/>
        </authorList>
    </citation>
    <scope>IDENTIFICATION</scope>
</reference>
<gene>
    <name evidence="7" type="ORF">CAPTEDRAFT_223521</name>
</gene>
<evidence type="ECO:0000313" key="9">
    <source>
        <dbReference type="Proteomes" id="UP000014760"/>
    </source>
</evidence>
<evidence type="ECO:0000256" key="6">
    <source>
        <dbReference type="SAM" id="Phobius"/>
    </source>
</evidence>
<feature type="transmembrane region" description="Helical" evidence="6">
    <location>
        <begin position="122"/>
        <end position="144"/>
    </location>
</feature>
<evidence type="ECO:0000313" key="8">
    <source>
        <dbReference type="EnsemblMetazoa" id="CapteP223521"/>
    </source>
</evidence>
<dbReference type="Proteomes" id="UP000014760">
    <property type="component" value="Unassembled WGS sequence"/>
</dbReference>
<reference evidence="7 9" key="2">
    <citation type="journal article" date="2013" name="Nature">
        <title>Insights into bilaterian evolution from three spiralian genomes.</title>
        <authorList>
            <person name="Simakov O."/>
            <person name="Marletaz F."/>
            <person name="Cho S.J."/>
            <person name="Edsinger-Gonzales E."/>
            <person name="Havlak P."/>
            <person name="Hellsten U."/>
            <person name="Kuo D.H."/>
            <person name="Larsson T."/>
            <person name="Lv J."/>
            <person name="Arendt D."/>
            <person name="Savage R."/>
            <person name="Osoegawa K."/>
            <person name="de Jong P."/>
            <person name="Grimwood J."/>
            <person name="Chapman J.A."/>
            <person name="Shapiro H."/>
            <person name="Aerts A."/>
            <person name="Otillar R.P."/>
            <person name="Terry A.Y."/>
            <person name="Boore J.L."/>
            <person name="Grigoriev I.V."/>
            <person name="Lindberg D.R."/>
            <person name="Seaver E.C."/>
            <person name="Weisblat D.A."/>
            <person name="Putnam N.H."/>
            <person name="Rokhsar D.S."/>
        </authorList>
    </citation>
    <scope>NUCLEOTIDE SEQUENCE</scope>
    <source>
        <strain evidence="7 9">I ESC-2004</strain>
    </source>
</reference>
<evidence type="ECO:0000256" key="2">
    <source>
        <dbReference type="ARBA" id="ARBA00022692"/>
    </source>
</evidence>
<organism evidence="7">
    <name type="scientific">Capitella teleta</name>
    <name type="common">Polychaete worm</name>
    <dbReference type="NCBI Taxonomy" id="283909"/>
    <lineage>
        <taxon>Eukaryota</taxon>
        <taxon>Metazoa</taxon>
        <taxon>Spiralia</taxon>
        <taxon>Lophotrochozoa</taxon>
        <taxon>Annelida</taxon>
        <taxon>Polychaeta</taxon>
        <taxon>Sedentaria</taxon>
        <taxon>Scolecida</taxon>
        <taxon>Capitellidae</taxon>
        <taxon>Capitella</taxon>
    </lineage>
</organism>
<keyword evidence="9" id="KW-1185">Reference proteome</keyword>
<keyword evidence="2 6" id="KW-0812">Transmembrane</keyword>
<comment type="subcellular location">
    <subcellularLocation>
        <location evidence="1">Membrane</location>
        <topology evidence="1">Multi-pass membrane protein</topology>
    </subcellularLocation>
</comment>
<dbReference type="EMBL" id="KB302654">
    <property type="protein sequence ID" value="ELU04017.1"/>
    <property type="molecule type" value="Genomic_DNA"/>
</dbReference>
<keyword evidence="3 6" id="KW-1133">Transmembrane helix</keyword>
<dbReference type="InterPro" id="IPR004031">
    <property type="entry name" value="PMP22/EMP/MP20/Claudin"/>
</dbReference>
<reference evidence="9" key="1">
    <citation type="submission" date="2012-12" db="EMBL/GenBank/DDBJ databases">
        <authorList>
            <person name="Hellsten U."/>
            <person name="Grimwood J."/>
            <person name="Chapman J.A."/>
            <person name="Shapiro H."/>
            <person name="Aerts A."/>
            <person name="Otillar R.P."/>
            <person name="Terry A.Y."/>
            <person name="Boore J.L."/>
            <person name="Simakov O."/>
            <person name="Marletaz F."/>
            <person name="Cho S.-J."/>
            <person name="Edsinger-Gonzales E."/>
            <person name="Havlak P."/>
            <person name="Kuo D.-H."/>
            <person name="Larsson T."/>
            <person name="Lv J."/>
            <person name="Arendt D."/>
            <person name="Savage R."/>
            <person name="Osoegawa K."/>
            <person name="de Jong P."/>
            <person name="Lindberg D.R."/>
            <person name="Seaver E.C."/>
            <person name="Weisblat D.A."/>
            <person name="Putnam N.H."/>
            <person name="Grigoriev I.V."/>
            <person name="Rokhsar D.S."/>
        </authorList>
    </citation>
    <scope>NUCLEOTIDE SEQUENCE</scope>
    <source>
        <strain evidence="9">I ESC-2004</strain>
    </source>
</reference>
<feature type="compositionally biased region" description="Polar residues" evidence="5">
    <location>
        <begin position="8"/>
        <end position="18"/>
    </location>
</feature>
<keyword evidence="4 6" id="KW-0472">Membrane</keyword>
<evidence type="ECO:0000313" key="7">
    <source>
        <dbReference type="EMBL" id="ELU04017.1"/>
    </source>
</evidence>
<dbReference type="EMBL" id="AMQN01008267">
    <property type="status" value="NOT_ANNOTATED_CDS"/>
    <property type="molecule type" value="Genomic_DNA"/>
</dbReference>
<evidence type="ECO:0000256" key="3">
    <source>
        <dbReference type="ARBA" id="ARBA00022989"/>
    </source>
</evidence>
<feature type="transmembrane region" description="Helical" evidence="6">
    <location>
        <begin position="51"/>
        <end position="71"/>
    </location>
</feature>